<dbReference type="EMBL" id="MPDP01000224">
    <property type="protein sequence ID" value="KAK1470546.1"/>
    <property type="molecule type" value="Genomic_DNA"/>
</dbReference>
<evidence type="ECO:0000256" key="1">
    <source>
        <dbReference type="SAM" id="MobiDB-lite"/>
    </source>
</evidence>
<dbReference type="AlphaFoldDB" id="A0AAI9V4D9"/>
<reference evidence="2" key="1">
    <citation type="submission" date="2016-11" db="EMBL/GenBank/DDBJ databases">
        <title>The genome sequence of Colletotrichum cuscutae.</title>
        <authorList>
            <person name="Baroncelli R."/>
        </authorList>
    </citation>
    <scope>NUCLEOTIDE SEQUENCE</scope>
    <source>
        <strain evidence="2">IMI 304802</strain>
    </source>
</reference>
<feature type="region of interest" description="Disordered" evidence="1">
    <location>
        <begin position="103"/>
        <end position="128"/>
    </location>
</feature>
<sequence>MEGRSGKVNESVGLNRACGHGPDDICTLSAPVTNRESSAPSVDEAYAEGRIRRRRTADVLAVKLALWAVDPDVSYLDCPAPYPYQDHINMVLTLIKGGYHSSQPADGCASPPDEGFHTPSRNGKEAGLPLRIPGTILAKSLSSYSTLAIHTQLSHHVSTNASWNHPNCGAFVTKI</sequence>
<comment type="caution">
    <text evidence="2">The sequence shown here is derived from an EMBL/GenBank/DDBJ whole genome shotgun (WGS) entry which is preliminary data.</text>
</comment>
<organism evidence="2 3">
    <name type="scientific">Colletotrichum cuscutae</name>
    <dbReference type="NCBI Taxonomy" id="1209917"/>
    <lineage>
        <taxon>Eukaryota</taxon>
        <taxon>Fungi</taxon>
        <taxon>Dikarya</taxon>
        <taxon>Ascomycota</taxon>
        <taxon>Pezizomycotina</taxon>
        <taxon>Sordariomycetes</taxon>
        <taxon>Hypocreomycetidae</taxon>
        <taxon>Glomerellales</taxon>
        <taxon>Glomerellaceae</taxon>
        <taxon>Colletotrichum</taxon>
        <taxon>Colletotrichum acutatum species complex</taxon>
    </lineage>
</organism>
<proteinExistence type="predicted"/>
<gene>
    <name evidence="2" type="ORF">CCUS01_06311</name>
</gene>
<name>A0AAI9V4D9_9PEZI</name>
<accession>A0AAI9V4D9</accession>
<evidence type="ECO:0000313" key="2">
    <source>
        <dbReference type="EMBL" id="KAK1470546.1"/>
    </source>
</evidence>
<protein>
    <submittedName>
        <fullName evidence="2">Uncharacterized protein</fullName>
    </submittedName>
</protein>
<evidence type="ECO:0000313" key="3">
    <source>
        <dbReference type="Proteomes" id="UP001239213"/>
    </source>
</evidence>
<dbReference type="Proteomes" id="UP001239213">
    <property type="component" value="Unassembled WGS sequence"/>
</dbReference>
<keyword evidence="3" id="KW-1185">Reference proteome</keyword>